<sequence length="343" mass="38999">MARLGSESKAGYFATPMEELSLLCSKLKCEVDQEHERIRILDPCCGEGTALRLLHSRFREIDVWTETYGVELEKSRYEAASQTEIDVVIHDGYENLRTEPKFSLLWLNPPYQDGFGERAELTFLRRLTSAKYGVLQKDGILMFCIPQYVLKDTASILSGRFRNFRVYRFTDGNYDVFKQIVVIATLGKGPDSKENYKLLKSIGEGTKEILPTFAEIEQDIIIPASTEDLMVFRAGRLHPDELKTDLKNSSVFHEVEKRFMHQCQDIEMKRPMLPLKPTHMGVAIAAGAVGGNLGSHIVSGLTKQRNENSNVYDDDGNLSGQRTTYYFKSVVRVFTPDNVYDLE</sequence>
<dbReference type="GO" id="GO:0003676">
    <property type="term" value="F:nucleic acid binding"/>
    <property type="evidence" value="ECO:0007669"/>
    <property type="project" value="InterPro"/>
</dbReference>
<evidence type="ECO:0000259" key="1">
    <source>
        <dbReference type="Pfam" id="PF19587"/>
    </source>
</evidence>
<proteinExistence type="predicted"/>
<dbReference type="CDD" id="cd02440">
    <property type="entry name" value="AdoMet_MTases"/>
    <property type="match status" value="1"/>
</dbReference>
<keyword evidence="2" id="KW-0808">Transferase</keyword>
<dbReference type="Gene3D" id="3.40.50.150">
    <property type="entry name" value="Vaccinia Virus protein VP39"/>
    <property type="match status" value="1"/>
</dbReference>
<reference evidence="2 3" key="1">
    <citation type="submission" date="2018-09" db="EMBL/GenBank/DDBJ databases">
        <title>Paenibacillus SK2017-BO5.</title>
        <authorList>
            <person name="Piskunova J.V."/>
            <person name="Dubiley S.A."/>
            <person name="Severinov K.V."/>
        </authorList>
    </citation>
    <scope>NUCLEOTIDE SEQUENCE [LARGE SCALE GENOMIC DNA]</scope>
    <source>
        <strain evidence="2 3">BO5</strain>
    </source>
</reference>
<dbReference type="InterPro" id="IPR046076">
    <property type="entry name" value="DUF6094"/>
</dbReference>
<dbReference type="InterPro" id="IPR002052">
    <property type="entry name" value="DNA_methylase_N6_adenine_CS"/>
</dbReference>
<dbReference type="AlphaFoldDB" id="A0A3A3GYR8"/>
<feature type="domain" description="DUF6094" evidence="1">
    <location>
        <begin position="2"/>
        <end position="219"/>
    </location>
</feature>
<dbReference type="EMBL" id="QYZD01000025">
    <property type="protein sequence ID" value="RJG21367.1"/>
    <property type="molecule type" value="Genomic_DNA"/>
</dbReference>
<dbReference type="RefSeq" id="WP_119795602.1">
    <property type="nucleotide sequence ID" value="NZ_QYZD01000025.1"/>
</dbReference>
<protein>
    <submittedName>
        <fullName evidence="2">Class I SAM-dependent methyltransferase</fullName>
    </submittedName>
</protein>
<evidence type="ECO:0000313" key="2">
    <source>
        <dbReference type="EMBL" id="RJG21367.1"/>
    </source>
</evidence>
<comment type="caution">
    <text evidence="2">The sequence shown here is derived from an EMBL/GenBank/DDBJ whole genome shotgun (WGS) entry which is preliminary data.</text>
</comment>
<organism evidence="2 3">
    <name type="scientific">Paenibacillus thiaminolyticus</name>
    <name type="common">Bacillus thiaminolyticus</name>
    <dbReference type="NCBI Taxonomy" id="49283"/>
    <lineage>
        <taxon>Bacteria</taxon>
        <taxon>Bacillati</taxon>
        <taxon>Bacillota</taxon>
        <taxon>Bacilli</taxon>
        <taxon>Bacillales</taxon>
        <taxon>Paenibacillaceae</taxon>
        <taxon>Paenibacillus</taxon>
    </lineage>
</organism>
<gene>
    <name evidence="2" type="ORF">DQX05_21965</name>
</gene>
<keyword evidence="2" id="KW-0489">Methyltransferase</keyword>
<evidence type="ECO:0000313" key="3">
    <source>
        <dbReference type="Proteomes" id="UP000266177"/>
    </source>
</evidence>
<accession>A0A3A3GYR8</accession>
<dbReference type="InterPro" id="IPR029063">
    <property type="entry name" value="SAM-dependent_MTases_sf"/>
</dbReference>
<name>A0A3A3GYR8_PANTH</name>
<dbReference type="GO" id="GO:0032259">
    <property type="term" value="P:methylation"/>
    <property type="evidence" value="ECO:0007669"/>
    <property type="project" value="UniProtKB-KW"/>
</dbReference>
<dbReference type="OrthoDB" id="1843260at2"/>
<dbReference type="SUPFAM" id="SSF53335">
    <property type="entry name" value="S-adenosyl-L-methionine-dependent methyltransferases"/>
    <property type="match status" value="1"/>
</dbReference>
<dbReference type="Proteomes" id="UP000266177">
    <property type="component" value="Unassembled WGS sequence"/>
</dbReference>
<dbReference type="PROSITE" id="PS00092">
    <property type="entry name" value="N6_MTASE"/>
    <property type="match status" value="1"/>
</dbReference>
<dbReference type="Pfam" id="PF19587">
    <property type="entry name" value="DUF6094"/>
    <property type="match status" value="1"/>
</dbReference>
<dbReference type="GO" id="GO:0008168">
    <property type="term" value="F:methyltransferase activity"/>
    <property type="evidence" value="ECO:0007669"/>
    <property type="project" value="UniProtKB-KW"/>
</dbReference>